<dbReference type="Gene3D" id="1.20.1050.10">
    <property type="match status" value="1"/>
</dbReference>
<dbReference type="InterPro" id="IPR004046">
    <property type="entry name" value="GST_C"/>
</dbReference>
<dbReference type="AlphaFoldDB" id="A0A3B0Z7N9"/>
<dbReference type="GO" id="GO:0006749">
    <property type="term" value="P:glutathione metabolic process"/>
    <property type="evidence" value="ECO:0007669"/>
    <property type="project" value="TreeGrafter"/>
</dbReference>
<dbReference type="EMBL" id="UOFO01000036">
    <property type="protein sequence ID" value="VAW84213.1"/>
    <property type="molecule type" value="Genomic_DNA"/>
</dbReference>
<dbReference type="SFLD" id="SFLDS00019">
    <property type="entry name" value="Glutathione_Transferase_(cytos"/>
    <property type="match status" value="1"/>
</dbReference>
<dbReference type="PROSITE" id="PS50404">
    <property type="entry name" value="GST_NTER"/>
    <property type="match status" value="1"/>
</dbReference>
<sequence length="214" mass="24138">MIKLYGMDASFFSNKVKMTANALELEYEFVNMDFKAGDMSKPEYLAIHPAGKIPGMDDDGFTLFESNTIIKYLADKKGNDLYPKALKQRAVIDQWTDFSNIHIGNAISKVLGNKIFAPMFGMPVDEQSMADGLKFFERFLPIIDTQLGKNKYLASDILSLADITLFSILEPCEVAELDLAPYNNVVTWRNALKQQKFYTDSFTSYEDSLKAMAS</sequence>
<evidence type="ECO:0000256" key="1">
    <source>
        <dbReference type="ARBA" id="ARBA00022679"/>
    </source>
</evidence>
<dbReference type="InterPro" id="IPR010987">
    <property type="entry name" value="Glutathione-S-Trfase_C-like"/>
</dbReference>
<dbReference type="InterPro" id="IPR004045">
    <property type="entry name" value="Glutathione_S-Trfase_N"/>
</dbReference>
<protein>
    <recommendedName>
        <fullName evidence="5">Glutathione S-transferase</fullName>
    </recommendedName>
</protein>
<dbReference type="InterPro" id="IPR036249">
    <property type="entry name" value="Thioredoxin-like_sf"/>
</dbReference>
<dbReference type="InterPro" id="IPR040079">
    <property type="entry name" value="Glutathione_S-Trfase"/>
</dbReference>
<accession>A0A3B0Z7N9</accession>
<organism evidence="4">
    <name type="scientific">hydrothermal vent metagenome</name>
    <dbReference type="NCBI Taxonomy" id="652676"/>
    <lineage>
        <taxon>unclassified sequences</taxon>
        <taxon>metagenomes</taxon>
        <taxon>ecological metagenomes</taxon>
    </lineage>
</organism>
<dbReference type="PANTHER" id="PTHR43969:SF7">
    <property type="entry name" value="GST-CONTAINING FLYWCH ZINC-FINGER PROTEIN"/>
    <property type="match status" value="1"/>
</dbReference>
<dbReference type="GO" id="GO:0004364">
    <property type="term" value="F:glutathione transferase activity"/>
    <property type="evidence" value="ECO:0007669"/>
    <property type="project" value="TreeGrafter"/>
</dbReference>
<gene>
    <name evidence="4" type="ORF">MNBD_GAMMA16-1483</name>
</gene>
<dbReference type="SFLD" id="SFLDG00358">
    <property type="entry name" value="Main_(cytGST)"/>
    <property type="match status" value="1"/>
</dbReference>
<evidence type="ECO:0000259" key="3">
    <source>
        <dbReference type="PROSITE" id="PS50405"/>
    </source>
</evidence>
<dbReference type="Pfam" id="PF00043">
    <property type="entry name" value="GST_C"/>
    <property type="match status" value="1"/>
</dbReference>
<keyword evidence="1" id="KW-0808">Transferase</keyword>
<dbReference type="SUPFAM" id="SSF52833">
    <property type="entry name" value="Thioredoxin-like"/>
    <property type="match status" value="1"/>
</dbReference>
<dbReference type="InterPro" id="IPR036282">
    <property type="entry name" value="Glutathione-S-Trfase_C_sf"/>
</dbReference>
<evidence type="ECO:0000313" key="4">
    <source>
        <dbReference type="EMBL" id="VAW84213.1"/>
    </source>
</evidence>
<dbReference type="FunFam" id="3.40.30.10:FF:000039">
    <property type="entry name" value="Glutathione S-transferase domain"/>
    <property type="match status" value="1"/>
</dbReference>
<dbReference type="PANTHER" id="PTHR43969">
    <property type="entry name" value="GLUTATHIONE S TRANSFERASE D10, ISOFORM A-RELATED"/>
    <property type="match status" value="1"/>
</dbReference>
<dbReference type="SUPFAM" id="SSF47616">
    <property type="entry name" value="GST C-terminal domain-like"/>
    <property type="match status" value="1"/>
</dbReference>
<dbReference type="PROSITE" id="PS50405">
    <property type="entry name" value="GST_CTER"/>
    <property type="match status" value="1"/>
</dbReference>
<dbReference type="Pfam" id="PF02798">
    <property type="entry name" value="GST_N"/>
    <property type="match status" value="1"/>
</dbReference>
<name>A0A3B0Z7N9_9ZZZZ</name>
<evidence type="ECO:0000259" key="2">
    <source>
        <dbReference type="PROSITE" id="PS50404"/>
    </source>
</evidence>
<proteinExistence type="predicted"/>
<dbReference type="Gene3D" id="3.40.30.10">
    <property type="entry name" value="Glutaredoxin"/>
    <property type="match status" value="1"/>
</dbReference>
<feature type="domain" description="GST N-terminal" evidence="2">
    <location>
        <begin position="1"/>
        <end position="81"/>
    </location>
</feature>
<feature type="domain" description="GST C-terminal" evidence="3">
    <location>
        <begin position="85"/>
        <end position="214"/>
    </location>
</feature>
<reference evidence="4" key="1">
    <citation type="submission" date="2018-06" db="EMBL/GenBank/DDBJ databases">
        <authorList>
            <person name="Zhirakovskaya E."/>
        </authorList>
    </citation>
    <scope>NUCLEOTIDE SEQUENCE</scope>
</reference>
<evidence type="ECO:0008006" key="5">
    <source>
        <dbReference type="Google" id="ProtNLM"/>
    </source>
</evidence>